<evidence type="ECO:0000313" key="2">
    <source>
        <dbReference type="EMBL" id="TQV95273.1"/>
    </source>
</evidence>
<feature type="region of interest" description="Disordered" evidence="1">
    <location>
        <begin position="78"/>
        <end position="98"/>
    </location>
</feature>
<comment type="caution">
    <text evidence="2">The sequence shown here is derived from an EMBL/GenBank/DDBJ whole genome shotgun (WGS) entry which is preliminary data.</text>
</comment>
<dbReference type="EMBL" id="SPUK01000008">
    <property type="protein sequence ID" value="TQV95273.1"/>
    <property type="molecule type" value="Genomic_DNA"/>
</dbReference>
<organism evidence="2 3">
    <name type="scientific">Cordyceps javanica</name>
    <dbReference type="NCBI Taxonomy" id="43265"/>
    <lineage>
        <taxon>Eukaryota</taxon>
        <taxon>Fungi</taxon>
        <taxon>Dikarya</taxon>
        <taxon>Ascomycota</taxon>
        <taxon>Pezizomycotina</taxon>
        <taxon>Sordariomycetes</taxon>
        <taxon>Hypocreomycetidae</taxon>
        <taxon>Hypocreales</taxon>
        <taxon>Cordycipitaceae</taxon>
        <taxon>Cordyceps</taxon>
    </lineage>
</organism>
<feature type="compositionally biased region" description="Basic and acidic residues" evidence="1">
    <location>
        <begin position="79"/>
        <end position="97"/>
    </location>
</feature>
<evidence type="ECO:0000256" key="1">
    <source>
        <dbReference type="SAM" id="MobiDB-lite"/>
    </source>
</evidence>
<accession>A0A545V0P7</accession>
<gene>
    <name evidence="2" type="ORF">IF1G_06260</name>
</gene>
<protein>
    <submittedName>
        <fullName evidence="2">Uncharacterized protein</fullName>
    </submittedName>
</protein>
<dbReference type="AlphaFoldDB" id="A0A545V0P7"/>
<evidence type="ECO:0000313" key="3">
    <source>
        <dbReference type="Proteomes" id="UP000315783"/>
    </source>
</evidence>
<proteinExistence type="predicted"/>
<sequence length="157" mass="17970">MSEGSRGGGLPSRRVKPMHMRLLICWGTEKKIGHNGLIPKGNSFLGAQLNTMRELEREKVYLARHNYQAGGLYRNFGPPKDRNQHCERREDQKHDECQGTGRHGPFHFHITIKLNCSFLPVVCPRRSTRYLSTVLPCMYVRLNALVKKYGGNDASNY</sequence>
<name>A0A545V0P7_9HYPO</name>
<reference evidence="2 3" key="1">
    <citation type="journal article" date="2019" name="Appl. Microbiol. Biotechnol.">
        <title>Genome sequence of Isaria javanica and comparative genome analysis insights into family S53 peptidase evolution in fungal entomopathogens.</title>
        <authorList>
            <person name="Lin R."/>
            <person name="Zhang X."/>
            <person name="Xin B."/>
            <person name="Zou M."/>
            <person name="Gao Y."/>
            <person name="Qin F."/>
            <person name="Hu Q."/>
            <person name="Xie B."/>
            <person name="Cheng X."/>
        </authorList>
    </citation>
    <scope>NUCLEOTIDE SEQUENCE [LARGE SCALE GENOMIC DNA]</scope>
    <source>
        <strain evidence="2 3">IJ1G</strain>
    </source>
</reference>
<keyword evidence="3" id="KW-1185">Reference proteome</keyword>
<dbReference type="Proteomes" id="UP000315783">
    <property type="component" value="Unassembled WGS sequence"/>
</dbReference>